<dbReference type="AlphaFoldDB" id="A9CUP4"/>
<protein>
    <submittedName>
        <fullName evidence="1">Uncharacterized protein</fullName>
    </submittedName>
</protein>
<dbReference type="STRING" id="391587.KAOT1_10136"/>
<accession>A9CUP4</accession>
<name>A9CUP4_9FLAO</name>
<organism evidence="1 2">
    <name type="scientific">Kordia algicida OT-1</name>
    <dbReference type="NCBI Taxonomy" id="391587"/>
    <lineage>
        <taxon>Bacteria</taxon>
        <taxon>Pseudomonadati</taxon>
        <taxon>Bacteroidota</taxon>
        <taxon>Flavobacteriia</taxon>
        <taxon>Flavobacteriales</taxon>
        <taxon>Flavobacteriaceae</taxon>
        <taxon>Kordia</taxon>
    </lineage>
</organism>
<comment type="caution">
    <text evidence="1">The sequence shown here is derived from an EMBL/GenBank/DDBJ whole genome shotgun (WGS) entry which is preliminary data.</text>
</comment>
<dbReference type="RefSeq" id="WP_007094586.1">
    <property type="nucleotide sequence ID" value="NZ_DS544873.1"/>
</dbReference>
<dbReference type="EMBL" id="ABIB01000034">
    <property type="protein sequence ID" value="EDP94087.1"/>
    <property type="molecule type" value="Genomic_DNA"/>
</dbReference>
<proteinExistence type="predicted"/>
<evidence type="ECO:0000313" key="1">
    <source>
        <dbReference type="EMBL" id="EDP94087.1"/>
    </source>
</evidence>
<dbReference type="Proteomes" id="UP000002945">
    <property type="component" value="Unassembled WGS sequence"/>
</dbReference>
<dbReference type="HOGENOM" id="CLU_2557441_0_0_10"/>
<reference evidence="1 2" key="1">
    <citation type="journal article" date="2011" name="J. Bacteriol.">
        <title>Genome sequence of the algicidal bacterium Kordia algicida OT-1.</title>
        <authorList>
            <person name="Lee H.S."/>
            <person name="Kang S.G."/>
            <person name="Kwon K.K."/>
            <person name="Lee J.H."/>
            <person name="Kim S.J."/>
        </authorList>
    </citation>
    <scope>NUCLEOTIDE SEQUENCE [LARGE SCALE GENOMIC DNA]</scope>
    <source>
        <strain evidence="1 2">OT-1</strain>
    </source>
</reference>
<evidence type="ECO:0000313" key="2">
    <source>
        <dbReference type="Proteomes" id="UP000002945"/>
    </source>
</evidence>
<sequence length="91" mass="10698">NISQKELKTKLNKVYEDGIYFVGLSNHVGYILIKNKELYFLHSSYYDNKVMIEKAATSPCFQSDIYVFAEITTNRKLIQKWIQNTTIPIHH</sequence>
<feature type="non-terminal residue" evidence="1">
    <location>
        <position position="1"/>
    </location>
</feature>
<gene>
    <name evidence="1" type="ORF">KAOT1_10136</name>
</gene>
<keyword evidence="2" id="KW-1185">Reference proteome</keyword>